<proteinExistence type="inferred from homology"/>
<dbReference type="InterPro" id="IPR000760">
    <property type="entry name" value="Inositol_monophosphatase-like"/>
</dbReference>
<organism evidence="4 5">
    <name type="scientific">Sphingobium tyrosinilyticum</name>
    <dbReference type="NCBI Taxonomy" id="2715436"/>
    <lineage>
        <taxon>Bacteria</taxon>
        <taxon>Pseudomonadati</taxon>
        <taxon>Pseudomonadota</taxon>
        <taxon>Alphaproteobacteria</taxon>
        <taxon>Sphingomonadales</taxon>
        <taxon>Sphingomonadaceae</taxon>
        <taxon>Sphingobium</taxon>
    </lineage>
</organism>
<evidence type="ECO:0000256" key="3">
    <source>
        <dbReference type="ARBA" id="ARBA00022842"/>
    </source>
</evidence>
<dbReference type="Pfam" id="PF00459">
    <property type="entry name" value="Inositol_P"/>
    <property type="match status" value="1"/>
</dbReference>
<evidence type="ECO:0000313" key="4">
    <source>
        <dbReference type="EMBL" id="MFC4595964.1"/>
    </source>
</evidence>
<dbReference type="Proteomes" id="UP001595957">
    <property type="component" value="Unassembled WGS sequence"/>
</dbReference>
<dbReference type="PANTHER" id="PTHR20854">
    <property type="entry name" value="INOSITOL MONOPHOSPHATASE"/>
    <property type="match status" value="1"/>
</dbReference>
<keyword evidence="5" id="KW-1185">Reference proteome</keyword>
<dbReference type="SUPFAM" id="SSF56655">
    <property type="entry name" value="Carbohydrate phosphatase"/>
    <property type="match status" value="1"/>
</dbReference>
<name>A0ABV9F7H9_9SPHN</name>
<dbReference type="InterPro" id="IPR020550">
    <property type="entry name" value="Inositol_monophosphatase_CS"/>
</dbReference>
<protein>
    <submittedName>
        <fullName evidence="4">Inositol monophosphatase family protein</fullName>
    </submittedName>
</protein>
<sequence length="270" mass="28777">MPIELHDPVVALMREVARDVIMPRYQNLRAEEISEKAVDDLVTIADKESEIRLAEGLASILPEAGIIGEEACAADPAILERAGDGLNWIIDPIDGTGNFAAGRPPFGIMIALADAGTTLAGWILDPLTGRLCHAILGAGSHIDGERVQARESGDVLPIAALAVYFMTPEERADIQARADGNFTLVDIPRCAAEQYPRLVLGQNDVSVFARTLPWDHAAGTLLLNEAGGCCQRLDGSPYMVGDLRRGLLGASSPRLWDAAAETLFGEARSG</sequence>
<accession>A0ABV9F7H9</accession>
<comment type="caution">
    <text evidence="4">The sequence shown here is derived from an EMBL/GenBank/DDBJ whole genome shotgun (WGS) entry which is preliminary data.</text>
</comment>
<dbReference type="EMBL" id="JBHSFZ010000064">
    <property type="protein sequence ID" value="MFC4595964.1"/>
    <property type="molecule type" value="Genomic_DNA"/>
</dbReference>
<evidence type="ECO:0000256" key="2">
    <source>
        <dbReference type="ARBA" id="ARBA00022723"/>
    </source>
</evidence>
<keyword evidence="3" id="KW-0460">Magnesium</keyword>
<dbReference type="PROSITE" id="PS00630">
    <property type="entry name" value="IMP_2"/>
    <property type="match status" value="1"/>
</dbReference>
<dbReference type="PRINTS" id="PR00377">
    <property type="entry name" value="IMPHPHTASES"/>
</dbReference>
<dbReference type="PANTHER" id="PTHR20854:SF4">
    <property type="entry name" value="INOSITOL-1-MONOPHOSPHATASE-RELATED"/>
    <property type="match status" value="1"/>
</dbReference>
<gene>
    <name evidence="4" type="ORF">ACFO3E_17580</name>
</gene>
<dbReference type="Gene3D" id="3.40.190.80">
    <property type="match status" value="1"/>
</dbReference>
<dbReference type="RefSeq" id="WP_066523820.1">
    <property type="nucleotide sequence ID" value="NZ_JBHSFZ010000064.1"/>
</dbReference>
<reference evidence="5" key="1">
    <citation type="journal article" date="2019" name="Int. J. Syst. Evol. Microbiol.">
        <title>The Global Catalogue of Microorganisms (GCM) 10K type strain sequencing project: providing services to taxonomists for standard genome sequencing and annotation.</title>
        <authorList>
            <consortium name="The Broad Institute Genomics Platform"/>
            <consortium name="The Broad Institute Genome Sequencing Center for Infectious Disease"/>
            <person name="Wu L."/>
            <person name="Ma J."/>
        </authorList>
    </citation>
    <scope>NUCLEOTIDE SEQUENCE [LARGE SCALE GENOMIC DNA]</scope>
    <source>
        <strain evidence="5">NBRC 103632</strain>
    </source>
</reference>
<comment type="similarity">
    <text evidence="1">Belongs to the inositol monophosphatase superfamily.</text>
</comment>
<keyword evidence="2" id="KW-0479">Metal-binding</keyword>
<evidence type="ECO:0000313" key="5">
    <source>
        <dbReference type="Proteomes" id="UP001595957"/>
    </source>
</evidence>
<dbReference type="Gene3D" id="3.30.540.10">
    <property type="entry name" value="Fructose-1,6-Bisphosphatase, subunit A, domain 1"/>
    <property type="match status" value="1"/>
</dbReference>
<evidence type="ECO:0000256" key="1">
    <source>
        <dbReference type="ARBA" id="ARBA00009759"/>
    </source>
</evidence>